<comment type="caution">
    <text evidence="2">The sequence shown here is derived from an EMBL/GenBank/DDBJ whole genome shotgun (WGS) entry which is preliminary data.</text>
</comment>
<evidence type="ECO:0000259" key="1">
    <source>
        <dbReference type="Pfam" id="PF20415"/>
    </source>
</evidence>
<sequence length="261" mass="29192">MTGRGGWVPHPCPHPHIPPQVFWGSGPVVPRTLPATPFDSAAQALLSGGFPLPGRAPVGWMPGTWPPSSTFTPILSTRHIVLCPWLIPNPANPSMPHVRWDVTQHPSTAKRITGRELVVDLKPKMNDQATYPPVQRAHIYCDLGVVSDLWGPIIVKNRDAVTVRDIVMAIYEYFQIRLSQDEVSYISALGSPQNYEKMVGSMYTRCMITPSLPGYEWSQGMRRVDCLGNSTKFWGLWVTENDDDTWQLNLGILPELRGVWV</sequence>
<dbReference type="STRING" id="139825.A0A401H0U2"/>
<dbReference type="OrthoDB" id="3241567at2759"/>
<dbReference type="Proteomes" id="UP000287166">
    <property type="component" value="Unassembled WGS sequence"/>
</dbReference>
<accession>A0A401H0U2</accession>
<reference evidence="2 3" key="1">
    <citation type="journal article" date="2018" name="Sci. Rep.">
        <title>Genome sequence of the cauliflower mushroom Sparassis crispa (Hanabiratake) and its association with beneficial usage.</title>
        <authorList>
            <person name="Kiyama R."/>
            <person name="Furutani Y."/>
            <person name="Kawaguchi K."/>
            <person name="Nakanishi T."/>
        </authorList>
    </citation>
    <scope>NUCLEOTIDE SEQUENCE [LARGE SCALE GENOMIC DNA]</scope>
</reference>
<organism evidence="2 3">
    <name type="scientific">Sparassis crispa</name>
    <dbReference type="NCBI Taxonomy" id="139825"/>
    <lineage>
        <taxon>Eukaryota</taxon>
        <taxon>Fungi</taxon>
        <taxon>Dikarya</taxon>
        <taxon>Basidiomycota</taxon>
        <taxon>Agaricomycotina</taxon>
        <taxon>Agaricomycetes</taxon>
        <taxon>Polyporales</taxon>
        <taxon>Sparassidaceae</taxon>
        <taxon>Sparassis</taxon>
    </lineage>
</organism>
<dbReference type="Pfam" id="PF20415">
    <property type="entry name" value="DUF6699"/>
    <property type="match status" value="1"/>
</dbReference>
<gene>
    <name evidence="2" type="ORF">SCP_1202350</name>
</gene>
<feature type="domain" description="DUF6699" evidence="1">
    <location>
        <begin position="98"/>
        <end position="240"/>
    </location>
</feature>
<dbReference type="GeneID" id="38784926"/>
<dbReference type="RefSeq" id="XP_027618922.1">
    <property type="nucleotide sequence ID" value="XM_027763121.1"/>
</dbReference>
<evidence type="ECO:0000313" key="3">
    <source>
        <dbReference type="Proteomes" id="UP000287166"/>
    </source>
</evidence>
<evidence type="ECO:0000313" key="2">
    <source>
        <dbReference type="EMBL" id="GBE88009.1"/>
    </source>
</evidence>
<dbReference type="AlphaFoldDB" id="A0A401H0U2"/>
<keyword evidence="3" id="KW-1185">Reference proteome</keyword>
<name>A0A401H0U2_9APHY</name>
<protein>
    <recommendedName>
        <fullName evidence="1">DUF6699 domain-containing protein</fullName>
    </recommendedName>
</protein>
<dbReference type="InParanoid" id="A0A401H0U2"/>
<proteinExistence type="predicted"/>
<dbReference type="InterPro" id="IPR046522">
    <property type="entry name" value="DUF6699"/>
</dbReference>
<dbReference type="EMBL" id="BFAD01000012">
    <property type="protein sequence ID" value="GBE88009.1"/>
    <property type="molecule type" value="Genomic_DNA"/>
</dbReference>